<dbReference type="RefSeq" id="WP_243696578.1">
    <property type="nucleotide sequence ID" value="NZ_PYAU01000001.1"/>
</dbReference>
<evidence type="ECO:0008006" key="4">
    <source>
        <dbReference type="Google" id="ProtNLM"/>
    </source>
</evidence>
<evidence type="ECO:0000313" key="3">
    <source>
        <dbReference type="Proteomes" id="UP000241203"/>
    </source>
</evidence>
<comment type="caution">
    <text evidence="2">The sequence shown here is derived from an EMBL/GenBank/DDBJ whole genome shotgun (WGS) entry which is preliminary data.</text>
</comment>
<organism evidence="2 3">
    <name type="scientific">Labedella gwakjiensis</name>
    <dbReference type="NCBI Taxonomy" id="390269"/>
    <lineage>
        <taxon>Bacteria</taxon>
        <taxon>Bacillati</taxon>
        <taxon>Actinomycetota</taxon>
        <taxon>Actinomycetes</taxon>
        <taxon>Micrococcales</taxon>
        <taxon>Microbacteriaceae</taxon>
        <taxon>Labedella</taxon>
    </lineage>
</organism>
<gene>
    <name evidence="2" type="ORF">CLV49_2614</name>
</gene>
<accession>A0A2P8GYD2</accession>
<protein>
    <recommendedName>
        <fullName evidence="4">Integral membrane protein</fullName>
    </recommendedName>
</protein>
<dbReference type="Proteomes" id="UP000241203">
    <property type="component" value="Unassembled WGS sequence"/>
</dbReference>
<feature type="transmembrane region" description="Helical" evidence="1">
    <location>
        <begin position="77"/>
        <end position="99"/>
    </location>
</feature>
<feature type="transmembrane region" description="Helical" evidence="1">
    <location>
        <begin position="111"/>
        <end position="131"/>
    </location>
</feature>
<reference evidence="2 3" key="1">
    <citation type="submission" date="2018-03" db="EMBL/GenBank/DDBJ databases">
        <title>Genomic Encyclopedia of Archaeal and Bacterial Type Strains, Phase II (KMG-II): from individual species to whole genera.</title>
        <authorList>
            <person name="Goeker M."/>
        </authorList>
    </citation>
    <scope>NUCLEOTIDE SEQUENCE [LARGE SCALE GENOMIC DNA]</scope>
    <source>
        <strain evidence="2 3">DSM 21548</strain>
    </source>
</reference>
<evidence type="ECO:0000256" key="1">
    <source>
        <dbReference type="SAM" id="Phobius"/>
    </source>
</evidence>
<name>A0A2P8GYD2_9MICO</name>
<evidence type="ECO:0000313" key="2">
    <source>
        <dbReference type="EMBL" id="PSL38983.1"/>
    </source>
</evidence>
<dbReference type="EMBL" id="PYAU01000001">
    <property type="protein sequence ID" value="PSL38983.1"/>
    <property type="molecule type" value="Genomic_DNA"/>
</dbReference>
<keyword evidence="1" id="KW-1133">Transmembrane helix</keyword>
<sequence length="156" mass="16258">MTASTSPSARTSTAGAGRVLVVVYAILALAATGRSFYQIVSEFDEAPVAYTLSAVAAVVYILATVALVAPGETWRRVALVTIGFELVGVLVVGTMSLVVPELFAHASVWSWFGMGYLFIPLVLPVLGLLYLTRRGRVGRSNPVAGATPSAGSGREA</sequence>
<keyword evidence="1" id="KW-0472">Membrane</keyword>
<feature type="transmembrane region" description="Helical" evidence="1">
    <location>
        <begin position="49"/>
        <end position="70"/>
    </location>
</feature>
<feature type="transmembrane region" description="Helical" evidence="1">
    <location>
        <begin position="19"/>
        <end position="37"/>
    </location>
</feature>
<proteinExistence type="predicted"/>
<keyword evidence="1" id="KW-0812">Transmembrane</keyword>
<dbReference type="AlphaFoldDB" id="A0A2P8GYD2"/>